<proteinExistence type="predicted"/>
<protein>
    <submittedName>
        <fullName evidence="2">Thiol-disulfide isomerase/thioredoxin</fullName>
    </submittedName>
</protein>
<dbReference type="Proteomes" id="UP001225356">
    <property type="component" value="Unassembled WGS sequence"/>
</dbReference>
<evidence type="ECO:0000313" key="2">
    <source>
        <dbReference type="EMBL" id="MDP9842797.1"/>
    </source>
</evidence>
<dbReference type="EMBL" id="JAUSQU010000001">
    <property type="protein sequence ID" value="MDP9842797.1"/>
    <property type="molecule type" value="Genomic_DNA"/>
</dbReference>
<accession>A0ABT9Q805</accession>
<organism evidence="2 3">
    <name type="scientific">Streptosporangium lutulentum</name>
    <dbReference type="NCBI Taxonomy" id="1461250"/>
    <lineage>
        <taxon>Bacteria</taxon>
        <taxon>Bacillati</taxon>
        <taxon>Actinomycetota</taxon>
        <taxon>Actinomycetes</taxon>
        <taxon>Streptosporangiales</taxon>
        <taxon>Streptosporangiaceae</taxon>
        <taxon>Streptosporangium</taxon>
    </lineage>
</organism>
<comment type="caution">
    <text evidence="2">The sequence shown here is derived from an EMBL/GenBank/DDBJ whole genome shotgun (WGS) entry which is preliminary data.</text>
</comment>
<dbReference type="GO" id="GO:0016853">
    <property type="term" value="F:isomerase activity"/>
    <property type="evidence" value="ECO:0007669"/>
    <property type="project" value="UniProtKB-KW"/>
</dbReference>
<dbReference type="RefSeq" id="WP_307556673.1">
    <property type="nucleotide sequence ID" value="NZ_JAUSQU010000001.1"/>
</dbReference>
<evidence type="ECO:0000313" key="3">
    <source>
        <dbReference type="Proteomes" id="UP001225356"/>
    </source>
</evidence>
<evidence type="ECO:0000256" key="1">
    <source>
        <dbReference type="SAM" id="Phobius"/>
    </source>
</evidence>
<dbReference type="Pfam" id="PF06053">
    <property type="entry name" value="DUF929"/>
    <property type="match status" value="1"/>
</dbReference>
<keyword evidence="1" id="KW-0812">Transmembrane</keyword>
<gene>
    <name evidence="2" type="ORF">J2853_002008</name>
</gene>
<keyword evidence="1" id="KW-0472">Membrane</keyword>
<sequence length="294" mass="30854">MSGAEERRRRVKTLRAEQARRQAAAARRRRFALIAAPIAVVVLVIAVMAGVKLTGTSTTGGTLSAASESTLAKVTGVPAETLAKAGAPPPDAKVLPVSGEPPLMQDGKPRIFYLGAEYCPYCAAERWPLIVALSRFGTFTGLGESRSTSDDVFPNTATFTFRSATYSSPYVAFTAVETEDSQGRPLQQPDTADAALVTKLNGPPYVPAEAKGSIPFIDIGNQFLITGASYSPDVLKGLDNEQIADKLADPTGSIGKPVDSVANLMTASICAITGDKPANVCNEPVVKNIRKGLG</sequence>
<name>A0ABT9Q805_9ACTN</name>
<reference evidence="2 3" key="1">
    <citation type="submission" date="2023-07" db="EMBL/GenBank/DDBJ databases">
        <title>Sequencing the genomes of 1000 actinobacteria strains.</title>
        <authorList>
            <person name="Klenk H.-P."/>
        </authorList>
    </citation>
    <scope>NUCLEOTIDE SEQUENCE [LARGE SCALE GENOMIC DNA]</scope>
    <source>
        <strain evidence="2 3">DSM 46740</strain>
    </source>
</reference>
<keyword evidence="3" id="KW-1185">Reference proteome</keyword>
<feature type="transmembrane region" description="Helical" evidence="1">
    <location>
        <begin position="31"/>
        <end position="51"/>
    </location>
</feature>
<keyword evidence="2" id="KW-0413">Isomerase</keyword>
<keyword evidence="1" id="KW-1133">Transmembrane helix</keyword>
<dbReference type="InterPro" id="IPR009272">
    <property type="entry name" value="DUF929"/>
</dbReference>